<keyword evidence="2" id="KW-1185">Reference proteome</keyword>
<dbReference type="STRING" id="1423763.FC46_GL000254"/>
<protein>
    <submittedName>
        <fullName evidence="1">Uncharacterized protein</fullName>
    </submittedName>
</protein>
<organism evidence="1 2">
    <name type="scientific">Lactobacillus kalixensis DSM 16043</name>
    <dbReference type="NCBI Taxonomy" id="1423763"/>
    <lineage>
        <taxon>Bacteria</taxon>
        <taxon>Bacillati</taxon>
        <taxon>Bacillota</taxon>
        <taxon>Bacilli</taxon>
        <taxon>Lactobacillales</taxon>
        <taxon>Lactobacillaceae</taxon>
        <taxon>Lactobacillus</taxon>
    </lineage>
</organism>
<sequence length="64" mass="7602">MVALTVAFLGMMIFSVVFLDSQRNEQRIEEKTDRALAERIMRDNNLKQVMIHDQVYRVENDEEN</sequence>
<dbReference type="EMBL" id="AZFM01000011">
    <property type="protein sequence ID" value="KRL90350.1"/>
    <property type="molecule type" value="Genomic_DNA"/>
</dbReference>
<gene>
    <name evidence="1" type="ORF">FC46_GL000254</name>
</gene>
<comment type="caution">
    <text evidence="1">The sequence shown here is derived from an EMBL/GenBank/DDBJ whole genome shotgun (WGS) entry which is preliminary data.</text>
</comment>
<dbReference type="AlphaFoldDB" id="A0A0R1UAZ9"/>
<name>A0A0R1UAZ9_9LACO</name>
<dbReference type="Proteomes" id="UP000051036">
    <property type="component" value="Unassembled WGS sequence"/>
</dbReference>
<evidence type="ECO:0000313" key="1">
    <source>
        <dbReference type="EMBL" id="KRL90350.1"/>
    </source>
</evidence>
<reference evidence="1 2" key="1">
    <citation type="journal article" date="2015" name="Genome Announc.">
        <title>Expanding the biotechnology potential of lactobacilli through comparative genomics of 213 strains and associated genera.</title>
        <authorList>
            <person name="Sun Z."/>
            <person name="Harris H.M."/>
            <person name="McCann A."/>
            <person name="Guo C."/>
            <person name="Argimon S."/>
            <person name="Zhang W."/>
            <person name="Yang X."/>
            <person name="Jeffery I.B."/>
            <person name="Cooney J.C."/>
            <person name="Kagawa T.F."/>
            <person name="Liu W."/>
            <person name="Song Y."/>
            <person name="Salvetti E."/>
            <person name="Wrobel A."/>
            <person name="Rasinkangas P."/>
            <person name="Parkhill J."/>
            <person name="Rea M.C."/>
            <person name="O'Sullivan O."/>
            <person name="Ritari J."/>
            <person name="Douillard F.P."/>
            <person name="Paul Ross R."/>
            <person name="Yang R."/>
            <person name="Briner A.E."/>
            <person name="Felis G.E."/>
            <person name="de Vos W.M."/>
            <person name="Barrangou R."/>
            <person name="Klaenhammer T.R."/>
            <person name="Caufield P.W."/>
            <person name="Cui Y."/>
            <person name="Zhang H."/>
            <person name="O'Toole P.W."/>
        </authorList>
    </citation>
    <scope>NUCLEOTIDE SEQUENCE [LARGE SCALE GENOMIC DNA]</scope>
    <source>
        <strain evidence="1 2">DSM 16043</strain>
    </source>
</reference>
<dbReference type="PATRIC" id="fig|1423763.3.peg.259"/>
<evidence type="ECO:0000313" key="2">
    <source>
        <dbReference type="Proteomes" id="UP000051036"/>
    </source>
</evidence>
<accession>A0A0R1UAZ9</accession>
<proteinExistence type="predicted"/>